<accession>A0A7C0U1D2</accession>
<evidence type="ECO:0000313" key="2">
    <source>
        <dbReference type="EMBL" id="HDD43420.1"/>
    </source>
</evidence>
<sequence length="70" mass="7935">MKAIIRFLIAIIFFISLFTCAGCLISLFSLFNCWFVQKLGLELAHLVSGSILTFLICVFILLTNDIFKND</sequence>
<keyword evidence="1" id="KW-0472">Membrane</keyword>
<name>A0A7C0U1D2_DESA2</name>
<feature type="transmembrane region" description="Helical" evidence="1">
    <location>
        <begin position="7"/>
        <end position="31"/>
    </location>
</feature>
<dbReference type="AlphaFoldDB" id="A0A7C0U1D2"/>
<keyword evidence="1" id="KW-0812">Transmembrane</keyword>
<keyword evidence="1" id="KW-1133">Transmembrane helix</keyword>
<protein>
    <submittedName>
        <fullName evidence="2">Uncharacterized protein</fullName>
    </submittedName>
</protein>
<dbReference type="Proteomes" id="UP000886289">
    <property type="component" value="Unassembled WGS sequence"/>
</dbReference>
<dbReference type="EMBL" id="DRBS01000038">
    <property type="protein sequence ID" value="HDD43420.1"/>
    <property type="molecule type" value="Genomic_DNA"/>
</dbReference>
<evidence type="ECO:0000256" key="1">
    <source>
        <dbReference type="SAM" id="Phobius"/>
    </source>
</evidence>
<feature type="transmembrane region" description="Helical" evidence="1">
    <location>
        <begin position="43"/>
        <end position="62"/>
    </location>
</feature>
<gene>
    <name evidence="2" type="ORF">ENG63_00960</name>
</gene>
<reference evidence="2" key="1">
    <citation type="journal article" date="2020" name="mSystems">
        <title>Genome- and Community-Level Interaction Insights into Carbon Utilization and Element Cycling Functions of Hydrothermarchaeota in Hydrothermal Sediment.</title>
        <authorList>
            <person name="Zhou Z."/>
            <person name="Liu Y."/>
            <person name="Xu W."/>
            <person name="Pan J."/>
            <person name="Luo Z.H."/>
            <person name="Li M."/>
        </authorList>
    </citation>
    <scope>NUCLEOTIDE SEQUENCE [LARGE SCALE GENOMIC DNA]</scope>
    <source>
        <strain evidence="2">HyVt-233</strain>
    </source>
</reference>
<comment type="caution">
    <text evidence="2">The sequence shown here is derived from an EMBL/GenBank/DDBJ whole genome shotgun (WGS) entry which is preliminary data.</text>
</comment>
<organism evidence="2">
    <name type="scientific">Desulfofervidus auxilii</name>
    <dbReference type="NCBI Taxonomy" id="1621989"/>
    <lineage>
        <taxon>Bacteria</taxon>
        <taxon>Pseudomonadati</taxon>
        <taxon>Thermodesulfobacteriota</taxon>
        <taxon>Candidatus Desulfofervidia</taxon>
        <taxon>Candidatus Desulfofervidales</taxon>
        <taxon>Candidatus Desulfofervidaceae</taxon>
        <taxon>Candidatus Desulfofervidus</taxon>
    </lineage>
</organism>
<proteinExistence type="predicted"/>